<evidence type="ECO:0000256" key="1">
    <source>
        <dbReference type="SAM" id="MobiDB-lite"/>
    </source>
</evidence>
<dbReference type="OrthoDB" id="4764652at2759"/>
<comment type="caution">
    <text evidence="3">The sequence shown here is derived from an EMBL/GenBank/DDBJ whole genome shotgun (WGS) entry which is preliminary data.</text>
</comment>
<organism evidence="3 4">
    <name type="scientific">Colletotrichum gloeosporioides (strain Cg-14)</name>
    <name type="common">Anthracnose fungus</name>
    <name type="synonym">Glomerella cingulata</name>
    <dbReference type="NCBI Taxonomy" id="1237896"/>
    <lineage>
        <taxon>Eukaryota</taxon>
        <taxon>Fungi</taxon>
        <taxon>Dikarya</taxon>
        <taxon>Ascomycota</taxon>
        <taxon>Pezizomycotina</taxon>
        <taxon>Sordariomycetes</taxon>
        <taxon>Hypocreomycetidae</taxon>
        <taxon>Glomerellales</taxon>
        <taxon>Glomerellaceae</taxon>
        <taxon>Colletotrichum</taxon>
        <taxon>Colletotrichum gloeosporioides species complex</taxon>
    </lineage>
</organism>
<dbReference type="AlphaFoldDB" id="T0L3N3"/>
<feature type="transmembrane region" description="Helical" evidence="2">
    <location>
        <begin position="32"/>
        <end position="54"/>
    </location>
</feature>
<sequence>MYFFPQKNGSYDGLPGSHSAQSQRKSRTGHPFMIFLVLWNVIITLAVVSCIFPMNSSLSASSGHANELVSAPVLVTENPLLLDNMNSSTTELVALPLEYPVTTTALEARQENPTHKYLTIGLRVAQATSPAFAGFGLWGLITDCIDFSEDHSKPAPGVKCVIGAIGTALGGGLIAHSFYEHGDAVWGKIKDVGLIWLGNENNVKRDLKMVAAVEDDLSKAMRSEVRHIGDWNGTVSGGLSQRDGQARSYPVFGARVRDVDVHFAYLGDQHGDNSTMLRMGFGPGPVTEQNNRRLGRRNVKFNAQHFSEGGLDIKAERPSGDKGGTLGATGQRPYIVIIGHYK</sequence>
<evidence type="ECO:0000256" key="2">
    <source>
        <dbReference type="SAM" id="Phobius"/>
    </source>
</evidence>
<keyword evidence="2" id="KW-1133">Transmembrane helix</keyword>
<gene>
    <name evidence="3" type="ORF">CGLO_00248</name>
</gene>
<reference evidence="4" key="1">
    <citation type="journal article" date="2013" name="Mol. Plant Microbe Interact.">
        <title>Global aspects of pacC regulation of pathogenicity genes in Colletotrichum gloeosporioides as revealed by transcriptome analysis.</title>
        <authorList>
            <person name="Alkan N."/>
            <person name="Meng X."/>
            <person name="Friedlander G."/>
            <person name="Reuveni E."/>
            <person name="Sukno S."/>
            <person name="Sherman A."/>
            <person name="Thon M."/>
            <person name="Fluhr R."/>
            <person name="Prusky D."/>
        </authorList>
    </citation>
    <scope>NUCLEOTIDE SEQUENCE [LARGE SCALE GENOMIC DNA]</scope>
    <source>
        <strain evidence="4">Cg-14</strain>
    </source>
</reference>
<keyword evidence="2" id="KW-0812">Transmembrane</keyword>
<evidence type="ECO:0000313" key="4">
    <source>
        <dbReference type="Proteomes" id="UP000015530"/>
    </source>
</evidence>
<proteinExistence type="predicted"/>
<feature type="region of interest" description="Disordered" evidence="1">
    <location>
        <begin position="1"/>
        <end position="23"/>
    </location>
</feature>
<dbReference type="Proteomes" id="UP000015530">
    <property type="component" value="Unassembled WGS sequence"/>
</dbReference>
<name>T0L3N3_COLGC</name>
<dbReference type="HOGENOM" id="CLU_811346_0_0_1"/>
<evidence type="ECO:0000313" key="3">
    <source>
        <dbReference type="EMBL" id="EQB59373.1"/>
    </source>
</evidence>
<accession>T0L3N3</accession>
<protein>
    <submittedName>
        <fullName evidence="3">Uncharacterized protein</fullName>
    </submittedName>
</protein>
<keyword evidence="2" id="KW-0472">Membrane</keyword>
<dbReference type="EMBL" id="AMYD01000069">
    <property type="protein sequence ID" value="EQB59373.1"/>
    <property type="molecule type" value="Genomic_DNA"/>
</dbReference>